<sequence length="230" mass="27267">MNIAKTLGVRKGSWTEDEDILLRKCIDKYGEGKWHLVPFRAGLNRCRKSCRLRWLNYLRPHIKRGDFAMDEIDLILRLHKLLGNRQIQENKYNKTLKIITESTILRPRPRPRPRTFSSENNISWCTNNSMITNTLDKDDEQRNKEIAVNICEKPTRETPSSSIDDDGVKWWKNLLENWKEFEEEATAVLNFEEENKLLPNLLYEEHNSTTMQHGENDDFSVDMDLWNLFN</sequence>
<dbReference type="InterPro" id="IPR015495">
    <property type="entry name" value="Myb_TF_plants"/>
</dbReference>
<dbReference type="PROSITE" id="PS51294">
    <property type="entry name" value="HTH_MYB"/>
    <property type="match status" value="1"/>
</dbReference>
<evidence type="ECO:0000259" key="9">
    <source>
        <dbReference type="PROSITE" id="PS51294"/>
    </source>
</evidence>
<keyword evidence="7" id="KW-0539">Nucleus</keyword>
<dbReference type="Gene3D" id="1.10.10.60">
    <property type="entry name" value="Homeodomain-like"/>
    <property type="match status" value="1"/>
</dbReference>
<evidence type="ECO:0000256" key="5">
    <source>
        <dbReference type="ARBA" id="ARBA00023159"/>
    </source>
</evidence>
<dbReference type="GO" id="GO:0005634">
    <property type="term" value="C:nucleus"/>
    <property type="evidence" value="ECO:0007669"/>
    <property type="project" value="UniProtKB-SubCell"/>
</dbReference>
<dbReference type="InterPro" id="IPR017930">
    <property type="entry name" value="Myb_dom"/>
</dbReference>
<dbReference type="GO" id="GO:0000976">
    <property type="term" value="F:transcription cis-regulatory region binding"/>
    <property type="evidence" value="ECO:0007669"/>
    <property type="project" value="UniProtKB-ARBA"/>
</dbReference>
<proteinExistence type="predicted"/>
<evidence type="ECO:0000256" key="4">
    <source>
        <dbReference type="ARBA" id="ARBA00023125"/>
    </source>
</evidence>
<gene>
    <name evidence="10" type="ORF">EJD97_010942</name>
</gene>
<organism evidence="10">
    <name type="scientific">Solanum chilense</name>
    <name type="common">Tomato</name>
    <name type="synonym">Lycopersicon chilense</name>
    <dbReference type="NCBI Taxonomy" id="4083"/>
    <lineage>
        <taxon>Eukaryota</taxon>
        <taxon>Viridiplantae</taxon>
        <taxon>Streptophyta</taxon>
        <taxon>Embryophyta</taxon>
        <taxon>Tracheophyta</taxon>
        <taxon>Spermatophyta</taxon>
        <taxon>Magnoliopsida</taxon>
        <taxon>eudicotyledons</taxon>
        <taxon>Gunneridae</taxon>
        <taxon>Pentapetalae</taxon>
        <taxon>asterids</taxon>
        <taxon>lamiids</taxon>
        <taxon>Solanales</taxon>
        <taxon>Solanaceae</taxon>
        <taxon>Solanoideae</taxon>
        <taxon>Solaneae</taxon>
        <taxon>Solanum</taxon>
        <taxon>Solanum subgen. Lycopersicon</taxon>
    </lineage>
</organism>
<keyword evidence="2" id="KW-0677">Repeat</keyword>
<dbReference type="FunFam" id="1.10.10.60:FF:000218">
    <property type="entry name" value="Myb transcription factor"/>
    <property type="match status" value="1"/>
</dbReference>
<protein>
    <submittedName>
        <fullName evidence="10">Uncharacterized protein</fullName>
    </submittedName>
</protein>
<dbReference type="CDD" id="cd00167">
    <property type="entry name" value="SANT"/>
    <property type="match status" value="1"/>
</dbReference>
<evidence type="ECO:0000256" key="6">
    <source>
        <dbReference type="ARBA" id="ARBA00023163"/>
    </source>
</evidence>
<keyword evidence="5" id="KW-0010">Activator</keyword>
<evidence type="ECO:0000256" key="7">
    <source>
        <dbReference type="ARBA" id="ARBA00023242"/>
    </source>
</evidence>
<evidence type="ECO:0000256" key="2">
    <source>
        <dbReference type="ARBA" id="ARBA00022737"/>
    </source>
</evidence>
<dbReference type="PANTHER" id="PTHR47999:SF24">
    <property type="entry name" value="TRANSCRIPTION FACTOR MYB90"/>
    <property type="match status" value="1"/>
</dbReference>
<keyword evidence="3" id="KW-0805">Transcription regulation</keyword>
<reference evidence="10" key="1">
    <citation type="submission" date="2019-05" db="EMBL/GenBank/DDBJ databases">
        <title>The de novo reference genome and transcriptome assemblies of the wild tomato species Solanum chilense.</title>
        <authorList>
            <person name="Stam R."/>
            <person name="Nosenko T."/>
            <person name="Hoerger A.C."/>
            <person name="Stephan W."/>
            <person name="Seidel M.A."/>
            <person name="Kuhn J.M.M."/>
            <person name="Haberer G."/>
            <person name="Tellier A."/>
        </authorList>
    </citation>
    <scope>NUCLEOTIDE SEQUENCE</scope>
    <source>
        <tissue evidence="10">Mature leaves</tissue>
    </source>
</reference>
<comment type="caution">
    <text evidence="10">The sequence shown here is derived from an EMBL/GenBank/DDBJ whole genome shotgun (WGS) entry which is preliminary data.</text>
</comment>
<dbReference type="InterPro" id="IPR001005">
    <property type="entry name" value="SANT/Myb"/>
</dbReference>
<dbReference type="SMART" id="SM00717">
    <property type="entry name" value="SANT"/>
    <property type="match status" value="1"/>
</dbReference>
<evidence type="ECO:0000256" key="3">
    <source>
        <dbReference type="ARBA" id="ARBA00023015"/>
    </source>
</evidence>
<name>A0A6N2BI30_SOLCI</name>
<dbReference type="SUPFAM" id="SSF46689">
    <property type="entry name" value="Homeodomain-like"/>
    <property type="match status" value="1"/>
</dbReference>
<dbReference type="AlphaFoldDB" id="A0A6N2BI30"/>
<keyword evidence="6" id="KW-0804">Transcription</keyword>
<evidence type="ECO:0000259" key="8">
    <source>
        <dbReference type="PROSITE" id="PS50090"/>
    </source>
</evidence>
<dbReference type="InterPro" id="IPR009057">
    <property type="entry name" value="Homeodomain-like_sf"/>
</dbReference>
<feature type="domain" description="Myb-like" evidence="8">
    <location>
        <begin position="6"/>
        <end position="58"/>
    </location>
</feature>
<comment type="subcellular location">
    <subcellularLocation>
        <location evidence="1">Nucleus</location>
    </subcellularLocation>
</comment>
<evidence type="ECO:0000256" key="1">
    <source>
        <dbReference type="ARBA" id="ARBA00004123"/>
    </source>
</evidence>
<dbReference type="GO" id="GO:0010597">
    <property type="term" value="P:green leaf volatile biosynthetic process"/>
    <property type="evidence" value="ECO:0007669"/>
    <property type="project" value="UniProtKB-ARBA"/>
</dbReference>
<feature type="domain" description="HTH myb-type" evidence="9">
    <location>
        <begin position="9"/>
        <end position="62"/>
    </location>
</feature>
<dbReference type="EMBL" id="RXGB01002772">
    <property type="protein sequence ID" value="TMW93964.1"/>
    <property type="molecule type" value="Genomic_DNA"/>
</dbReference>
<evidence type="ECO:0000313" key="10">
    <source>
        <dbReference type="EMBL" id="TMW93964.1"/>
    </source>
</evidence>
<keyword evidence="4" id="KW-0238">DNA-binding</keyword>
<accession>A0A6N2BI30</accession>
<dbReference type="GO" id="GO:0080090">
    <property type="term" value="P:regulation of primary metabolic process"/>
    <property type="evidence" value="ECO:0007669"/>
    <property type="project" value="UniProtKB-ARBA"/>
</dbReference>
<dbReference type="PROSITE" id="PS50090">
    <property type="entry name" value="MYB_LIKE"/>
    <property type="match status" value="1"/>
</dbReference>
<dbReference type="PANTHER" id="PTHR47999">
    <property type="entry name" value="TRANSCRIPTION FACTOR MYB8-RELATED-RELATED"/>
    <property type="match status" value="1"/>
</dbReference>
<dbReference type="Pfam" id="PF00249">
    <property type="entry name" value="Myb_DNA-binding"/>
    <property type="match status" value="1"/>
</dbReference>